<name>A0AAE1K1Y8_9FABA</name>
<dbReference type="Gene3D" id="3.40.50.800">
    <property type="entry name" value="Anticodon-binding domain"/>
    <property type="match status" value="1"/>
</dbReference>
<dbReference type="InterPro" id="IPR036621">
    <property type="entry name" value="Anticodon-bd_dom_sf"/>
</dbReference>
<dbReference type="GO" id="GO:0005739">
    <property type="term" value="C:mitochondrion"/>
    <property type="evidence" value="ECO:0007669"/>
    <property type="project" value="TreeGrafter"/>
</dbReference>
<dbReference type="EMBL" id="JAWXYG010000010">
    <property type="protein sequence ID" value="KAK4261785.1"/>
    <property type="molecule type" value="Genomic_DNA"/>
</dbReference>
<organism evidence="5 6">
    <name type="scientific">Acacia crassicarpa</name>
    <name type="common">northern wattle</name>
    <dbReference type="NCBI Taxonomy" id="499986"/>
    <lineage>
        <taxon>Eukaryota</taxon>
        <taxon>Viridiplantae</taxon>
        <taxon>Streptophyta</taxon>
        <taxon>Embryophyta</taxon>
        <taxon>Tracheophyta</taxon>
        <taxon>Spermatophyta</taxon>
        <taxon>Magnoliopsida</taxon>
        <taxon>eudicotyledons</taxon>
        <taxon>Gunneridae</taxon>
        <taxon>Pentapetalae</taxon>
        <taxon>rosids</taxon>
        <taxon>fabids</taxon>
        <taxon>Fabales</taxon>
        <taxon>Fabaceae</taxon>
        <taxon>Caesalpinioideae</taxon>
        <taxon>mimosoid clade</taxon>
        <taxon>Acacieae</taxon>
        <taxon>Acacia</taxon>
    </lineage>
</organism>
<gene>
    <name evidence="5" type="ORF">QN277_004738</name>
</gene>
<dbReference type="GO" id="GO:0003723">
    <property type="term" value="F:RNA binding"/>
    <property type="evidence" value="ECO:0007669"/>
    <property type="project" value="TreeGrafter"/>
</dbReference>
<evidence type="ECO:0000256" key="2">
    <source>
        <dbReference type="ARBA" id="ARBA00022840"/>
    </source>
</evidence>
<protein>
    <recommendedName>
        <fullName evidence="4">Anticodon-binding domain-containing protein</fullName>
    </recommendedName>
</protein>
<keyword evidence="2" id="KW-0067">ATP-binding</keyword>
<sequence>MLDFPCQIQMPRANKTEVLVGILGDDHTLASELVSELWNVGIKAEFMVHKRPMKHRPCQRIYRIPWMALVGERELNKGVVNLKDVEANKEMEIPRDQIVEELRRRLNP</sequence>
<dbReference type="Pfam" id="PF03129">
    <property type="entry name" value="HGTP_anticodon"/>
    <property type="match status" value="1"/>
</dbReference>
<keyword evidence="1" id="KW-0547">Nucleotide-binding</keyword>
<dbReference type="GO" id="GO:0032543">
    <property type="term" value="P:mitochondrial translation"/>
    <property type="evidence" value="ECO:0007669"/>
    <property type="project" value="TreeGrafter"/>
</dbReference>
<dbReference type="InterPro" id="IPR004154">
    <property type="entry name" value="Anticodon-bd"/>
</dbReference>
<dbReference type="GO" id="GO:0004821">
    <property type="term" value="F:histidine-tRNA ligase activity"/>
    <property type="evidence" value="ECO:0007669"/>
    <property type="project" value="TreeGrafter"/>
</dbReference>
<dbReference type="GO" id="GO:0005829">
    <property type="term" value="C:cytosol"/>
    <property type="evidence" value="ECO:0007669"/>
    <property type="project" value="TreeGrafter"/>
</dbReference>
<evidence type="ECO:0000259" key="4">
    <source>
        <dbReference type="Pfam" id="PF03129"/>
    </source>
</evidence>
<comment type="caution">
    <text evidence="5">The sequence shown here is derived from an EMBL/GenBank/DDBJ whole genome shotgun (WGS) entry which is preliminary data.</text>
</comment>
<feature type="domain" description="Anticodon-binding" evidence="4">
    <location>
        <begin position="23"/>
        <end position="104"/>
    </location>
</feature>
<evidence type="ECO:0000256" key="1">
    <source>
        <dbReference type="ARBA" id="ARBA00022741"/>
    </source>
</evidence>
<evidence type="ECO:0000256" key="3">
    <source>
        <dbReference type="ARBA" id="ARBA00022917"/>
    </source>
</evidence>
<dbReference type="PANTHER" id="PTHR11476:SF7">
    <property type="entry name" value="HISTIDINE--TRNA LIGASE"/>
    <property type="match status" value="1"/>
</dbReference>
<proteinExistence type="predicted"/>
<dbReference type="GO" id="GO:0005524">
    <property type="term" value="F:ATP binding"/>
    <property type="evidence" value="ECO:0007669"/>
    <property type="project" value="UniProtKB-KW"/>
</dbReference>
<evidence type="ECO:0000313" key="6">
    <source>
        <dbReference type="Proteomes" id="UP001293593"/>
    </source>
</evidence>
<accession>A0AAE1K1Y8</accession>
<evidence type="ECO:0000313" key="5">
    <source>
        <dbReference type="EMBL" id="KAK4261785.1"/>
    </source>
</evidence>
<dbReference type="FunFam" id="3.40.50.800:FF:000012">
    <property type="entry name" value="Histidine--tRNA ligase, cytoplasmic"/>
    <property type="match status" value="1"/>
</dbReference>
<dbReference type="AlphaFoldDB" id="A0AAE1K1Y8"/>
<keyword evidence="3" id="KW-0648">Protein biosynthesis</keyword>
<dbReference type="GO" id="GO:0006427">
    <property type="term" value="P:histidyl-tRNA aminoacylation"/>
    <property type="evidence" value="ECO:0007669"/>
    <property type="project" value="TreeGrafter"/>
</dbReference>
<dbReference type="PANTHER" id="PTHR11476">
    <property type="entry name" value="HISTIDYL-TRNA SYNTHETASE"/>
    <property type="match status" value="1"/>
</dbReference>
<keyword evidence="6" id="KW-1185">Reference proteome</keyword>
<dbReference type="Proteomes" id="UP001293593">
    <property type="component" value="Unassembled WGS sequence"/>
</dbReference>
<reference evidence="5" key="1">
    <citation type="submission" date="2023-10" db="EMBL/GenBank/DDBJ databases">
        <title>Chromosome-level genome of the transformable northern wattle, Acacia crassicarpa.</title>
        <authorList>
            <person name="Massaro I."/>
            <person name="Sinha N.R."/>
            <person name="Poethig S."/>
            <person name="Leichty A.R."/>
        </authorList>
    </citation>
    <scope>NUCLEOTIDE SEQUENCE</scope>
    <source>
        <strain evidence="5">Acra3RX</strain>
        <tissue evidence="5">Leaf</tissue>
    </source>
</reference>
<dbReference type="SUPFAM" id="SSF52954">
    <property type="entry name" value="Class II aaRS ABD-related"/>
    <property type="match status" value="1"/>
</dbReference>